<dbReference type="Proteomes" id="UP000460224">
    <property type="component" value="Unassembled WGS sequence"/>
</dbReference>
<name>A0A2Z5C3J2_LISMN</name>
<organism evidence="2 4">
    <name type="scientific">Listeria monocytogenes</name>
    <dbReference type="NCBI Taxonomy" id="1639"/>
    <lineage>
        <taxon>Bacteria</taxon>
        <taxon>Bacillati</taxon>
        <taxon>Bacillota</taxon>
        <taxon>Bacilli</taxon>
        <taxon>Bacillales</taxon>
        <taxon>Listeriaceae</taxon>
        <taxon>Listeria</taxon>
    </lineage>
</organism>
<gene>
    <name evidence="3" type="ORF">DCK61_11930</name>
    <name evidence="2" type="ORF">QD52_05290</name>
</gene>
<dbReference type="Proteomes" id="UP000403352">
    <property type="component" value="Unassembled WGS sequence"/>
</dbReference>
<feature type="transmembrane region" description="Helical" evidence="1">
    <location>
        <begin position="24"/>
        <end position="47"/>
    </location>
</feature>
<accession>A0A2Z5C3J2</accession>
<evidence type="ECO:0000313" key="3">
    <source>
        <dbReference type="EMBL" id="KAA9448485.1"/>
    </source>
</evidence>
<dbReference type="EMBL" id="AAALRN010000002">
    <property type="protein sequence ID" value="EAD1184500.1"/>
    <property type="molecule type" value="Genomic_DNA"/>
</dbReference>
<evidence type="ECO:0000313" key="4">
    <source>
        <dbReference type="Proteomes" id="UP000403352"/>
    </source>
</evidence>
<proteinExistence type="predicted"/>
<sequence length="76" mass="8944">MVITVIPSTIIHLFFNSSPLLYDFLFVGLFYHMLEIFTFFFFSLLIASQLYKNSFITVQKPQLFCKLLRYACSTTL</sequence>
<keyword evidence="1" id="KW-0812">Transmembrane</keyword>
<evidence type="ECO:0000313" key="2">
    <source>
        <dbReference type="EMBL" id="EAD1184500.1"/>
    </source>
</evidence>
<evidence type="ECO:0000256" key="1">
    <source>
        <dbReference type="SAM" id="Phobius"/>
    </source>
</evidence>
<keyword evidence="1" id="KW-1133">Transmembrane helix</keyword>
<dbReference type="EMBL" id="QDAY01000004">
    <property type="protein sequence ID" value="KAA9448485.1"/>
    <property type="molecule type" value="Genomic_DNA"/>
</dbReference>
<comment type="caution">
    <text evidence="2">The sequence shown here is derived from an EMBL/GenBank/DDBJ whole genome shotgun (WGS) entry which is preliminary data.</text>
</comment>
<dbReference type="AlphaFoldDB" id="A0A2Z5C3J2"/>
<reference evidence="3 5" key="1">
    <citation type="submission" date="2018-04" db="EMBL/GenBank/DDBJ databases">
        <title>Genome Analysis of a Prevalent Clone of Listeria monocytogenes Sequence Type 87 in China.</title>
        <authorList>
            <person name="Wang Y."/>
        </authorList>
    </citation>
    <scope>NUCLEOTIDE SEQUENCE [LARGE SCALE GENOMIC DNA]</scope>
    <source>
        <strain evidence="3 5">ICDC_LM1523</strain>
    </source>
</reference>
<protein>
    <submittedName>
        <fullName evidence="2">Uncharacterized protein</fullName>
    </submittedName>
</protein>
<reference evidence="2 4" key="2">
    <citation type="submission" date="2018-06" db="EMBL/GenBank/DDBJ databases">
        <authorList>
            <consortium name="GenomeTrakr: Next Generation Sequencing Network for Food Pathogen Tracability"/>
        </authorList>
    </citation>
    <scope>NUCLEOTIDE SEQUENCE [LARGE SCALE GENOMIC DNA]</scope>
    <source>
        <strain evidence="2 4">FDA00008584</strain>
    </source>
</reference>
<evidence type="ECO:0000313" key="5">
    <source>
        <dbReference type="Proteomes" id="UP000460224"/>
    </source>
</evidence>
<keyword evidence="1" id="KW-0472">Membrane</keyword>